<feature type="transmembrane region" description="Helical" evidence="1">
    <location>
        <begin position="20"/>
        <end position="36"/>
    </location>
</feature>
<keyword evidence="1" id="KW-0472">Membrane</keyword>
<protein>
    <recommendedName>
        <fullName evidence="4">PH domain-containing protein</fullName>
    </recommendedName>
</protein>
<organism evidence="2 3">
    <name type="scientific">Flammeovirga kamogawensis</name>
    <dbReference type="NCBI Taxonomy" id="373891"/>
    <lineage>
        <taxon>Bacteria</taxon>
        <taxon>Pseudomonadati</taxon>
        <taxon>Bacteroidota</taxon>
        <taxon>Cytophagia</taxon>
        <taxon>Cytophagales</taxon>
        <taxon>Flammeovirgaceae</taxon>
        <taxon>Flammeovirga</taxon>
    </lineage>
</organism>
<evidence type="ECO:0000313" key="2">
    <source>
        <dbReference type="EMBL" id="QWG09394.1"/>
    </source>
</evidence>
<dbReference type="RefSeq" id="WP_144076069.1">
    <property type="nucleotide sequence ID" value="NZ_CP076129.1"/>
</dbReference>
<name>A0ABX8H124_9BACT</name>
<sequence length="153" mass="17946">MKTARRRDLKYRFSLPQKSLILIPVFGLLAIFVLPLDTYQFRVINIILHTGNLGILAIMIFERNYISWNRNRIKISIQGNKTRRIKFDTIDEINFKDEKLTFFLQTSKMIVFRLDYLSDTDRRVLKGALNEAIETHTNEELPTYNLGTSLFGS</sequence>
<feature type="transmembrane region" description="Helical" evidence="1">
    <location>
        <begin position="42"/>
        <end position="61"/>
    </location>
</feature>
<reference evidence="2 3" key="1">
    <citation type="submission" date="2021-05" db="EMBL/GenBank/DDBJ databases">
        <title>Comparative genomic studies on the polysaccharide-degrading batcterial strains of the Flammeovirga genus.</title>
        <authorList>
            <person name="Zewei F."/>
            <person name="Zheng Z."/>
            <person name="Yu L."/>
            <person name="Ruyue G."/>
            <person name="Yanhong M."/>
            <person name="Yuanyuan C."/>
            <person name="Jingyan G."/>
            <person name="Wenjun H."/>
        </authorList>
    </citation>
    <scope>NUCLEOTIDE SEQUENCE [LARGE SCALE GENOMIC DNA]</scope>
    <source>
        <strain evidence="2 3">YS10</strain>
    </source>
</reference>
<keyword evidence="1" id="KW-0812">Transmembrane</keyword>
<evidence type="ECO:0000256" key="1">
    <source>
        <dbReference type="SAM" id="Phobius"/>
    </source>
</evidence>
<proteinExistence type="predicted"/>
<dbReference type="Proteomes" id="UP000682802">
    <property type="component" value="Chromosome 2"/>
</dbReference>
<evidence type="ECO:0008006" key="4">
    <source>
        <dbReference type="Google" id="ProtNLM"/>
    </source>
</evidence>
<gene>
    <name evidence="2" type="ORF">KM029_22570</name>
</gene>
<evidence type="ECO:0000313" key="3">
    <source>
        <dbReference type="Proteomes" id="UP000682802"/>
    </source>
</evidence>
<keyword evidence="1" id="KW-1133">Transmembrane helix</keyword>
<dbReference type="EMBL" id="CP076129">
    <property type="protein sequence ID" value="QWG09394.1"/>
    <property type="molecule type" value="Genomic_DNA"/>
</dbReference>
<keyword evidence="3" id="KW-1185">Reference proteome</keyword>
<accession>A0ABX8H124</accession>